<evidence type="ECO:0000313" key="1">
    <source>
        <dbReference type="EMBL" id="EUA32823.1"/>
    </source>
</evidence>
<accession>X8AP83</accession>
<dbReference type="AlphaFoldDB" id="X8AP83"/>
<gene>
    <name evidence="1" type="ORF">I553_3902</name>
</gene>
<reference evidence="1" key="1">
    <citation type="submission" date="2014-01" db="EMBL/GenBank/DDBJ databases">
        <authorList>
            <person name="Brown-Elliot B."/>
            <person name="Wallace R."/>
            <person name="Lenaerts A."/>
            <person name="Ordway D."/>
            <person name="DeGroote M.A."/>
            <person name="Parker T."/>
            <person name="Sizemore C."/>
            <person name="Tallon L.J."/>
            <person name="Sadzewicz L.K."/>
            <person name="Sengamalay N."/>
            <person name="Fraser C.M."/>
            <person name="Hine E."/>
            <person name="Shefchek K.A."/>
            <person name="Das S.P."/>
            <person name="Tettelin H."/>
        </authorList>
    </citation>
    <scope>NUCLEOTIDE SEQUENCE [LARGE SCALE GENOMIC DNA]</scope>
    <source>
        <strain evidence="1">4042</strain>
    </source>
</reference>
<sequence length="41" mass="4801">MWNSLAHKRTNVVTVRWTLQAGFSTPTATRWPRWSSPTDTR</sequence>
<proteinExistence type="predicted"/>
<dbReference type="EMBL" id="JAOB01000051">
    <property type="protein sequence ID" value="EUA32823.1"/>
    <property type="molecule type" value="Genomic_DNA"/>
</dbReference>
<organism evidence="1">
    <name type="scientific">Mycobacterium xenopi 4042</name>
    <dbReference type="NCBI Taxonomy" id="1299334"/>
    <lineage>
        <taxon>Bacteria</taxon>
        <taxon>Bacillati</taxon>
        <taxon>Actinomycetota</taxon>
        <taxon>Actinomycetes</taxon>
        <taxon>Mycobacteriales</taxon>
        <taxon>Mycobacteriaceae</taxon>
        <taxon>Mycobacterium</taxon>
    </lineage>
</organism>
<name>X8AP83_MYCXE</name>
<dbReference type="PATRIC" id="fig|1299334.3.peg.5523"/>
<comment type="caution">
    <text evidence="1">The sequence shown here is derived from an EMBL/GenBank/DDBJ whole genome shotgun (WGS) entry which is preliminary data.</text>
</comment>
<protein>
    <submittedName>
        <fullName evidence="1">Uncharacterized protein</fullName>
    </submittedName>
</protein>